<dbReference type="SUPFAM" id="SSF161098">
    <property type="entry name" value="MetI-like"/>
    <property type="match status" value="1"/>
</dbReference>
<accession>A0A6G4U870</accession>
<evidence type="ECO:0000256" key="5">
    <source>
        <dbReference type="ARBA" id="ARBA00022989"/>
    </source>
</evidence>
<feature type="transmembrane region" description="Helical" evidence="7">
    <location>
        <begin position="97"/>
        <end position="121"/>
    </location>
</feature>
<evidence type="ECO:0000259" key="8">
    <source>
        <dbReference type="PROSITE" id="PS50928"/>
    </source>
</evidence>
<comment type="caution">
    <text evidence="9">The sequence shown here is derived from an EMBL/GenBank/DDBJ whole genome shotgun (WGS) entry which is preliminary data.</text>
</comment>
<keyword evidence="5 7" id="KW-1133">Transmembrane helix</keyword>
<feature type="transmembrane region" description="Helical" evidence="7">
    <location>
        <begin position="36"/>
        <end position="56"/>
    </location>
</feature>
<dbReference type="GO" id="GO:0071916">
    <property type="term" value="F:dipeptide transmembrane transporter activity"/>
    <property type="evidence" value="ECO:0007669"/>
    <property type="project" value="TreeGrafter"/>
</dbReference>
<sequence length="301" mass="32242">MTAVVSPTVAEPALAQSTGGRADGVLRLLVRSKSGLAGLIVVVLIIGMTIFAPLFVDEHNPVHADNRWAGPSGDHWLGTDHAGKDVLKQVVLGGRTILYVGFFAAFITLAIAVVFGSLAAYYRGKLDSALLQLTDVVMTVPAVVLLAVVGAFFGLTSPTMLALLLGVITWPVLMRSIRAQVLSLKEREFVEAARLQDLGSMRIIFVEIVPNMAGYILINFIIAVTNAMYALVGLYVLGLAPLAGANWGIMIHQAWTYGAIYLPEGRAFILAPVCAIALFQLGLVMLTRALEETFNPRLSRG</sequence>
<evidence type="ECO:0000256" key="6">
    <source>
        <dbReference type="ARBA" id="ARBA00023136"/>
    </source>
</evidence>
<keyword evidence="2 7" id="KW-0813">Transport</keyword>
<feature type="transmembrane region" description="Helical" evidence="7">
    <location>
        <begin position="203"/>
        <end position="222"/>
    </location>
</feature>
<dbReference type="Pfam" id="PF12911">
    <property type="entry name" value="OppC_N"/>
    <property type="match status" value="1"/>
</dbReference>
<protein>
    <submittedName>
        <fullName evidence="9">ABC transporter permease</fullName>
    </submittedName>
</protein>
<keyword evidence="10" id="KW-1185">Reference proteome</keyword>
<feature type="domain" description="ABC transmembrane type-1" evidence="8">
    <location>
        <begin position="98"/>
        <end position="287"/>
    </location>
</feature>
<dbReference type="Pfam" id="PF00528">
    <property type="entry name" value="BPD_transp_1"/>
    <property type="match status" value="1"/>
</dbReference>
<dbReference type="EMBL" id="JAAKZV010000170">
    <property type="protein sequence ID" value="NGN67906.1"/>
    <property type="molecule type" value="Genomic_DNA"/>
</dbReference>
<evidence type="ECO:0000256" key="1">
    <source>
        <dbReference type="ARBA" id="ARBA00004651"/>
    </source>
</evidence>
<evidence type="ECO:0000256" key="2">
    <source>
        <dbReference type="ARBA" id="ARBA00022448"/>
    </source>
</evidence>
<comment type="similarity">
    <text evidence="7">Belongs to the binding-protein-dependent transport system permease family.</text>
</comment>
<feature type="transmembrane region" description="Helical" evidence="7">
    <location>
        <begin position="228"/>
        <end position="247"/>
    </location>
</feature>
<keyword evidence="4 7" id="KW-0812">Transmembrane</keyword>
<dbReference type="PROSITE" id="PS50928">
    <property type="entry name" value="ABC_TM1"/>
    <property type="match status" value="1"/>
</dbReference>
<evidence type="ECO:0000256" key="3">
    <source>
        <dbReference type="ARBA" id="ARBA00022475"/>
    </source>
</evidence>
<dbReference type="InterPro" id="IPR050366">
    <property type="entry name" value="BP-dependent_transpt_permease"/>
</dbReference>
<name>A0A6G4U870_9ACTN</name>
<evidence type="ECO:0000256" key="4">
    <source>
        <dbReference type="ARBA" id="ARBA00022692"/>
    </source>
</evidence>
<dbReference type="AlphaFoldDB" id="A0A6G4U870"/>
<evidence type="ECO:0000313" key="9">
    <source>
        <dbReference type="EMBL" id="NGN67906.1"/>
    </source>
</evidence>
<keyword evidence="3" id="KW-1003">Cell membrane</keyword>
<dbReference type="PANTHER" id="PTHR43386:SF1">
    <property type="entry name" value="D,D-DIPEPTIDE TRANSPORT SYSTEM PERMEASE PROTEIN DDPC-RELATED"/>
    <property type="match status" value="1"/>
</dbReference>
<dbReference type="Gene3D" id="1.10.3720.10">
    <property type="entry name" value="MetI-like"/>
    <property type="match status" value="1"/>
</dbReference>
<evidence type="ECO:0000256" key="7">
    <source>
        <dbReference type="RuleBase" id="RU363032"/>
    </source>
</evidence>
<dbReference type="GO" id="GO:0005886">
    <property type="term" value="C:plasma membrane"/>
    <property type="evidence" value="ECO:0007669"/>
    <property type="project" value="UniProtKB-SubCell"/>
</dbReference>
<feature type="transmembrane region" description="Helical" evidence="7">
    <location>
        <begin position="268"/>
        <end position="290"/>
    </location>
</feature>
<reference evidence="9 10" key="1">
    <citation type="submission" date="2020-02" db="EMBL/GenBank/DDBJ databases">
        <title>Whole-genome analyses of novel actinobacteria.</title>
        <authorList>
            <person name="Sahin N."/>
        </authorList>
    </citation>
    <scope>NUCLEOTIDE SEQUENCE [LARGE SCALE GENOMIC DNA]</scope>
    <source>
        <strain evidence="9 10">A7024</strain>
    </source>
</reference>
<dbReference type="CDD" id="cd06261">
    <property type="entry name" value="TM_PBP2"/>
    <property type="match status" value="1"/>
</dbReference>
<dbReference type="RefSeq" id="WP_165241357.1">
    <property type="nucleotide sequence ID" value="NZ_JAAKZV010000170.1"/>
</dbReference>
<gene>
    <name evidence="9" type="ORF">G5C51_28910</name>
</gene>
<keyword evidence="6 7" id="KW-0472">Membrane</keyword>
<proteinExistence type="inferred from homology"/>
<evidence type="ECO:0000313" key="10">
    <source>
        <dbReference type="Proteomes" id="UP000481583"/>
    </source>
</evidence>
<dbReference type="Proteomes" id="UP000481583">
    <property type="component" value="Unassembled WGS sequence"/>
</dbReference>
<dbReference type="InterPro" id="IPR000515">
    <property type="entry name" value="MetI-like"/>
</dbReference>
<dbReference type="PANTHER" id="PTHR43386">
    <property type="entry name" value="OLIGOPEPTIDE TRANSPORT SYSTEM PERMEASE PROTEIN APPC"/>
    <property type="match status" value="1"/>
</dbReference>
<comment type="subcellular location">
    <subcellularLocation>
        <location evidence="1 7">Cell membrane</location>
        <topology evidence="1 7">Multi-pass membrane protein</topology>
    </subcellularLocation>
</comment>
<dbReference type="InterPro" id="IPR025966">
    <property type="entry name" value="OppC_N"/>
</dbReference>
<organism evidence="9 10">
    <name type="scientific">Streptomyces coryli</name>
    <dbReference type="NCBI Taxonomy" id="1128680"/>
    <lineage>
        <taxon>Bacteria</taxon>
        <taxon>Bacillati</taxon>
        <taxon>Actinomycetota</taxon>
        <taxon>Actinomycetes</taxon>
        <taxon>Kitasatosporales</taxon>
        <taxon>Streptomycetaceae</taxon>
        <taxon>Streptomyces</taxon>
    </lineage>
</organism>
<dbReference type="InterPro" id="IPR035906">
    <property type="entry name" value="MetI-like_sf"/>
</dbReference>